<dbReference type="eggNOG" id="COG1216">
    <property type="taxonomic scope" value="Bacteria"/>
</dbReference>
<organism evidence="4 5">
    <name type="scientific">Microscilla marina ATCC 23134</name>
    <dbReference type="NCBI Taxonomy" id="313606"/>
    <lineage>
        <taxon>Bacteria</taxon>
        <taxon>Pseudomonadati</taxon>
        <taxon>Bacteroidota</taxon>
        <taxon>Cytophagia</taxon>
        <taxon>Cytophagales</taxon>
        <taxon>Microscillaceae</taxon>
        <taxon>Microscilla</taxon>
    </lineage>
</organism>
<evidence type="ECO:0000259" key="3">
    <source>
        <dbReference type="Pfam" id="PF02709"/>
    </source>
</evidence>
<dbReference type="EC" id="2.4.1.-" evidence="4"/>
<accession>A1ZJ38</accession>
<keyword evidence="5" id="KW-1185">Reference proteome</keyword>
<dbReference type="Proteomes" id="UP000004095">
    <property type="component" value="Unassembled WGS sequence"/>
</dbReference>
<comment type="caution">
    <text evidence="4">The sequence shown here is derived from an EMBL/GenBank/DDBJ whole genome shotgun (WGS) entry which is preliminary data.</text>
</comment>
<dbReference type="InterPro" id="IPR001173">
    <property type="entry name" value="Glyco_trans_2-like"/>
</dbReference>
<dbReference type="PANTHER" id="PTHR43685">
    <property type="entry name" value="GLYCOSYLTRANSFERASE"/>
    <property type="match status" value="1"/>
</dbReference>
<dbReference type="Pfam" id="PF02709">
    <property type="entry name" value="Glyco_transf_7C"/>
    <property type="match status" value="1"/>
</dbReference>
<dbReference type="Pfam" id="PF00535">
    <property type="entry name" value="Glycos_transf_2"/>
    <property type="match status" value="1"/>
</dbReference>
<evidence type="ECO:0000259" key="2">
    <source>
        <dbReference type="Pfam" id="PF00535"/>
    </source>
</evidence>
<feature type="domain" description="Glycosyltransferase 2-like" evidence="2">
    <location>
        <begin position="3"/>
        <end position="125"/>
    </location>
</feature>
<proteinExistence type="predicted"/>
<dbReference type="Gene3D" id="3.90.550.10">
    <property type="entry name" value="Spore Coat Polysaccharide Biosynthesis Protein SpsA, Chain A"/>
    <property type="match status" value="1"/>
</dbReference>
<feature type="domain" description="Galactosyltransferase C-terminal" evidence="3">
    <location>
        <begin position="142"/>
        <end position="186"/>
    </location>
</feature>
<evidence type="ECO:0000313" key="5">
    <source>
        <dbReference type="Proteomes" id="UP000004095"/>
    </source>
</evidence>
<gene>
    <name evidence="4" type="ORF">M23134_00458</name>
</gene>
<reference evidence="4 5" key="1">
    <citation type="submission" date="2007-01" db="EMBL/GenBank/DDBJ databases">
        <authorList>
            <person name="Haygood M."/>
            <person name="Podell S."/>
            <person name="Anderson C."/>
            <person name="Hopkinson B."/>
            <person name="Roe K."/>
            <person name="Barbeau K."/>
            <person name="Gaasterland T."/>
            <person name="Ferriera S."/>
            <person name="Johnson J."/>
            <person name="Kravitz S."/>
            <person name="Beeson K."/>
            <person name="Sutton G."/>
            <person name="Rogers Y.-H."/>
            <person name="Friedman R."/>
            <person name="Frazier M."/>
            <person name="Venter J.C."/>
        </authorList>
    </citation>
    <scope>NUCLEOTIDE SEQUENCE [LARGE SCALE GENOMIC DNA]</scope>
    <source>
        <strain evidence="4 5">ATCC 23134</strain>
    </source>
</reference>
<evidence type="ECO:0000256" key="1">
    <source>
        <dbReference type="ARBA" id="ARBA00022679"/>
    </source>
</evidence>
<dbReference type="InterPro" id="IPR029044">
    <property type="entry name" value="Nucleotide-diphossugar_trans"/>
</dbReference>
<dbReference type="GO" id="GO:0016757">
    <property type="term" value="F:glycosyltransferase activity"/>
    <property type="evidence" value="ECO:0007669"/>
    <property type="project" value="UniProtKB-KW"/>
</dbReference>
<keyword evidence="4" id="KW-0328">Glycosyltransferase</keyword>
<dbReference type="EMBL" id="AAWS01000010">
    <property type="protein sequence ID" value="EAY29574.1"/>
    <property type="molecule type" value="Genomic_DNA"/>
</dbReference>
<sequence length="375" mass="44439">MVYRNRDITRVKKCLESLAWQTNQNFELIFLDYGSSDKYSMQVQHLVNSFSFVQYFYTDTRGMFWNRSRALNTGMKYTKGTYIVTIDIDLIFSPDFIEVTYSALSATHYIRYSYYYLPKKFKQHHLLFDDTVCLWKTLKKTSDVTNYGVLGFQKEAFEKIGGYDDFYKLWGLEDIDFARQLEQVGVVSKGFLQNLLIYHQWHPKSKKALPNGWYDQMYKYYKAKKTAESGTYARTSLYHTKNRVALHLAKKTGVANQLIFEFMYPKEQAFVSFLYQFNKLAAGEALVVSQTFNLIKNNRTTWASKFLHRMNQMLSKIGVSYRWVDMATYNLEVITKQEVRDFLFYFLINHQPQVLDYYFNHEAANDHLCLVVVKK</sequence>
<dbReference type="InterPro" id="IPR027791">
    <property type="entry name" value="Galactosyl_T_C"/>
</dbReference>
<name>A1ZJ38_MICM2</name>
<protein>
    <submittedName>
        <fullName evidence="4">Glycosyl transferase, group 2 family protein</fullName>
        <ecNumber evidence="4">2.4.1.-</ecNumber>
    </submittedName>
</protein>
<dbReference type="PANTHER" id="PTHR43685:SF2">
    <property type="entry name" value="GLYCOSYLTRANSFERASE 2-LIKE DOMAIN-CONTAINING PROTEIN"/>
    <property type="match status" value="1"/>
</dbReference>
<dbReference type="SUPFAM" id="SSF53448">
    <property type="entry name" value="Nucleotide-diphospho-sugar transferases"/>
    <property type="match status" value="1"/>
</dbReference>
<evidence type="ECO:0000313" key="4">
    <source>
        <dbReference type="EMBL" id="EAY29574.1"/>
    </source>
</evidence>
<dbReference type="AlphaFoldDB" id="A1ZJ38"/>
<dbReference type="InterPro" id="IPR050834">
    <property type="entry name" value="Glycosyltransf_2"/>
</dbReference>
<keyword evidence="1 4" id="KW-0808">Transferase</keyword>